<dbReference type="Proteomes" id="UP000239590">
    <property type="component" value="Unassembled WGS sequence"/>
</dbReference>
<comment type="caution">
    <text evidence="1">The sequence shown here is derived from an EMBL/GenBank/DDBJ whole genome shotgun (WGS) entry which is preliminary data.</text>
</comment>
<dbReference type="AlphaFoldDB" id="A0A2S7IIL1"/>
<dbReference type="OrthoDB" id="262508at2"/>
<gene>
    <name evidence="1" type="ORF">C5O19_17940</name>
</gene>
<sequence>MNTWNELVQVALLGTEKGRFSPETLPEPLQQALAQANPQDREGFFLQAAALTHQYERAGRRAPVLESPGVPIAEAEEKAVASAEAVRILKTLLDQQPLNPVLLGLLLQKIAQKDWIVPPAWLVSLLNIGLDSVQEALIPVQGKRGEWLRNFYEPWKTKASQASWEEGKISERKQVLTTLRKQNPTAARERLEQAWPELNARERKDFLDVLFLDLSPADEPFLRQVQQELKGNKPIQQETRQLLIRLLATLPDSPERRLVQQEMRKYVVREKKLLGLVSSDPKLVLPETEDAFFSMERFHQHWGFAAQPTDSYQYQSLIEYWFTEALVLIDPRVWKEELKTDWPGVVTFFTVEKAKADRSYARYVSLMEASVRFRVPELFGILAKAHIPYPGLTSFTMEEWEKIFTIVSFRELSMQRSELLTAPWSSKLSKHILRESFELVRNSHVYLEFVRQASAYWYPLSDAEMDALRPSDTPSYYQSGEEKLIVLLKEILQLRQRIEAL</sequence>
<evidence type="ECO:0000313" key="1">
    <source>
        <dbReference type="EMBL" id="PQA56228.1"/>
    </source>
</evidence>
<dbReference type="EMBL" id="PTRA01000003">
    <property type="protein sequence ID" value="PQA56228.1"/>
    <property type="molecule type" value="Genomic_DNA"/>
</dbReference>
<name>A0A2S7IIL1_9BACT</name>
<keyword evidence="2" id="KW-1185">Reference proteome</keyword>
<protein>
    <submittedName>
        <fullName evidence="1">Uncharacterized protein</fullName>
    </submittedName>
</protein>
<proteinExistence type="predicted"/>
<dbReference type="InterPro" id="IPR043746">
    <property type="entry name" value="DUF5691"/>
</dbReference>
<dbReference type="Pfam" id="PF18944">
    <property type="entry name" value="DUF5691"/>
    <property type="match status" value="1"/>
</dbReference>
<organism evidence="1 2">
    <name type="scientific">Siphonobacter curvatus</name>
    <dbReference type="NCBI Taxonomy" id="2094562"/>
    <lineage>
        <taxon>Bacteria</taxon>
        <taxon>Pseudomonadati</taxon>
        <taxon>Bacteroidota</taxon>
        <taxon>Cytophagia</taxon>
        <taxon>Cytophagales</taxon>
        <taxon>Cytophagaceae</taxon>
        <taxon>Siphonobacter</taxon>
    </lineage>
</organism>
<reference evidence="2" key="1">
    <citation type="submission" date="2018-02" db="EMBL/GenBank/DDBJ databases">
        <title>Genome sequencing of Solimonas sp. HR-BB.</title>
        <authorList>
            <person name="Lee Y."/>
            <person name="Jeon C.O."/>
        </authorList>
    </citation>
    <scope>NUCLEOTIDE SEQUENCE [LARGE SCALE GENOMIC DNA]</scope>
    <source>
        <strain evidence="2">HR-U</strain>
    </source>
</reference>
<dbReference type="RefSeq" id="WP_104714768.1">
    <property type="nucleotide sequence ID" value="NZ_PTRA01000003.1"/>
</dbReference>
<accession>A0A2S7IIL1</accession>
<evidence type="ECO:0000313" key="2">
    <source>
        <dbReference type="Proteomes" id="UP000239590"/>
    </source>
</evidence>